<dbReference type="EMBL" id="PGOL01040066">
    <property type="protein sequence ID" value="PKI18267.1"/>
    <property type="molecule type" value="Genomic_DNA"/>
</dbReference>
<accession>A0A2I0HF44</accession>
<organism evidence="2 3">
    <name type="scientific">Punica granatum</name>
    <name type="common">Pomegranate</name>
    <dbReference type="NCBI Taxonomy" id="22663"/>
    <lineage>
        <taxon>Eukaryota</taxon>
        <taxon>Viridiplantae</taxon>
        <taxon>Streptophyta</taxon>
        <taxon>Embryophyta</taxon>
        <taxon>Tracheophyta</taxon>
        <taxon>Spermatophyta</taxon>
        <taxon>Magnoliopsida</taxon>
        <taxon>eudicotyledons</taxon>
        <taxon>Gunneridae</taxon>
        <taxon>Pentapetalae</taxon>
        <taxon>rosids</taxon>
        <taxon>malvids</taxon>
        <taxon>Myrtales</taxon>
        <taxon>Lythraceae</taxon>
        <taxon>Punica</taxon>
    </lineage>
</organism>
<gene>
    <name evidence="2" type="ORF">CRG98_049459</name>
</gene>
<dbReference type="AlphaFoldDB" id="A0A2I0HF44"/>
<sequence length="102" mass="10989">NPSPASSSTHVPVISVRHQRRQRPSLVTSATSALARHQCSSPASLALVTRHQSHQRPSPAPPAPVTRHQRPSPVTSATSARHQRLSPCLPSPVIMPDARHRA</sequence>
<evidence type="ECO:0000313" key="3">
    <source>
        <dbReference type="Proteomes" id="UP000233551"/>
    </source>
</evidence>
<evidence type="ECO:0000256" key="1">
    <source>
        <dbReference type="SAM" id="MobiDB-lite"/>
    </source>
</evidence>
<keyword evidence="3" id="KW-1185">Reference proteome</keyword>
<comment type="caution">
    <text evidence="2">The sequence shown here is derived from an EMBL/GenBank/DDBJ whole genome shotgun (WGS) entry which is preliminary data.</text>
</comment>
<protein>
    <submittedName>
        <fullName evidence="2">Uncharacterized protein</fullName>
    </submittedName>
</protein>
<reference evidence="2 3" key="1">
    <citation type="submission" date="2017-11" db="EMBL/GenBank/DDBJ databases">
        <title>De-novo sequencing of pomegranate (Punica granatum L.) genome.</title>
        <authorList>
            <person name="Akparov Z."/>
            <person name="Amiraslanov A."/>
            <person name="Hajiyeva S."/>
            <person name="Abbasov M."/>
            <person name="Kaur K."/>
            <person name="Hamwieh A."/>
            <person name="Solovyev V."/>
            <person name="Salamov A."/>
            <person name="Braich B."/>
            <person name="Kosarev P."/>
            <person name="Mahmoud A."/>
            <person name="Hajiyev E."/>
            <person name="Babayeva S."/>
            <person name="Izzatullayeva V."/>
            <person name="Mammadov A."/>
            <person name="Mammadov A."/>
            <person name="Sharifova S."/>
            <person name="Ojaghi J."/>
            <person name="Eynullazada K."/>
            <person name="Bayramov B."/>
            <person name="Abdulazimova A."/>
            <person name="Shahmuradov I."/>
        </authorList>
    </citation>
    <scope>NUCLEOTIDE SEQUENCE [LARGE SCALE GENOMIC DNA]</scope>
    <source>
        <strain evidence="3">cv. AG2017</strain>
        <tissue evidence="2">Leaf</tissue>
    </source>
</reference>
<feature type="non-terminal residue" evidence="2">
    <location>
        <position position="1"/>
    </location>
</feature>
<name>A0A2I0HF44_PUNGR</name>
<evidence type="ECO:0000313" key="2">
    <source>
        <dbReference type="EMBL" id="PKI18267.1"/>
    </source>
</evidence>
<feature type="compositionally biased region" description="Polar residues" evidence="1">
    <location>
        <begin position="25"/>
        <end position="43"/>
    </location>
</feature>
<feature type="region of interest" description="Disordered" evidence="1">
    <location>
        <begin position="1"/>
        <end position="102"/>
    </location>
</feature>
<feature type="compositionally biased region" description="Polar residues" evidence="1">
    <location>
        <begin position="1"/>
        <end position="10"/>
    </location>
</feature>
<proteinExistence type="predicted"/>
<dbReference type="Proteomes" id="UP000233551">
    <property type="component" value="Unassembled WGS sequence"/>
</dbReference>